<feature type="domain" description="Glycoside hydrolase family 5" evidence="9">
    <location>
        <begin position="20"/>
        <end position="199"/>
    </location>
</feature>
<keyword evidence="7" id="KW-0378">Hydrolase</keyword>
<dbReference type="Gene3D" id="3.20.20.80">
    <property type="entry name" value="Glycosidases"/>
    <property type="match status" value="1"/>
</dbReference>
<evidence type="ECO:0000256" key="4">
    <source>
        <dbReference type="ARBA" id="ARBA00012706"/>
    </source>
</evidence>
<comment type="caution">
    <text evidence="10">The sequence shown here is derived from an EMBL/GenBank/DDBJ whole genome shotgun (WGS) entry which is preliminary data.</text>
</comment>
<organism evidence="10 11">
    <name type="scientific">Trifolium medium</name>
    <dbReference type="NCBI Taxonomy" id="97028"/>
    <lineage>
        <taxon>Eukaryota</taxon>
        <taxon>Viridiplantae</taxon>
        <taxon>Streptophyta</taxon>
        <taxon>Embryophyta</taxon>
        <taxon>Tracheophyta</taxon>
        <taxon>Spermatophyta</taxon>
        <taxon>Magnoliopsida</taxon>
        <taxon>eudicotyledons</taxon>
        <taxon>Gunneridae</taxon>
        <taxon>Pentapetalae</taxon>
        <taxon>rosids</taxon>
        <taxon>fabids</taxon>
        <taxon>Fabales</taxon>
        <taxon>Fabaceae</taxon>
        <taxon>Papilionoideae</taxon>
        <taxon>50 kb inversion clade</taxon>
        <taxon>NPAAA clade</taxon>
        <taxon>Hologalegina</taxon>
        <taxon>IRL clade</taxon>
        <taxon>Trifolieae</taxon>
        <taxon>Trifolium</taxon>
    </lineage>
</organism>
<evidence type="ECO:0000256" key="3">
    <source>
        <dbReference type="ARBA" id="ARBA00005641"/>
    </source>
</evidence>
<reference evidence="10 11" key="1">
    <citation type="journal article" date="2018" name="Front. Plant Sci.">
        <title>Red Clover (Trifolium pratense) and Zigzag Clover (T. medium) - A Picture of Genomic Similarities and Differences.</title>
        <authorList>
            <person name="Dluhosova J."/>
            <person name="Istvanek J."/>
            <person name="Nedelnik J."/>
            <person name="Repkova J."/>
        </authorList>
    </citation>
    <scope>NUCLEOTIDE SEQUENCE [LARGE SCALE GENOMIC DNA]</scope>
    <source>
        <strain evidence="11">cv. 10/8</strain>
        <tissue evidence="10">Leaf</tissue>
    </source>
</reference>
<evidence type="ECO:0000256" key="6">
    <source>
        <dbReference type="ARBA" id="ARBA00022729"/>
    </source>
</evidence>
<dbReference type="Proteomes" id="UP000265520">
    <property type="component" value="Unassembled WGS sequence"/>
</dbReference>
<evidence type="ECO:0000259" key="9">
    <source>
        <dbReference type="Pfam" id="PF26410"/>
    </source>
</evidence>
<name>A0A392M261_9FABA</name>
<accession>A0A392M261</accession>
<sequence>MEVYGKSDHDHNSHTHESCFVQRIGTHFILGGKPYYFNGFNAYWLMMIASDPSTRNKVSTTLEEASKHGLSVARTWAFNDGPGYKALQISPGSYDEDVFKGLDFAISEAGKYGVQLILCFVNNWKDFGGKSQYVKWAQERGQLVNNDDDFFTHPVVKQYYKNHIKAVLTRINTISGLAYKDDPTIFAWELMNEPRTLNDYSGKSIQ</sequence>
<dbReference type="GO" id="GO:0016985">
    <property type="term" value="F:mannan endo-1,4-beta-mannosidase activity"/>
    <property type="evidence" value="ECO:0007669"/>
    <property type="project" value="UniProtKB-EC"/>
</dbReference>
<dbReference type="GO" id="GO:0005576">
    <property type="term" value="C:extracellular region"/>
    <property type="evidence" value="ECO:0007669"/>
    <property type="project" value="UniProtKB-SubCell"/>
</dbReference>
<dbReference type="SUPFAM" id="SSF51445">
    <property type="entry name" value="(Trans)glycosidases"/>
    <property type="match status" value="1"/>
</dbReference>
<comment type="subcellular location">
    <subcellularLocation>
        <location evidence="2">Secreted</location>
    </subcellularLocation>
</comment>
<evidence type="ECO:0000256" key="7">
    <source>
        <dbReference type="ARBA" id="ARBA00022801"/>
    </source>
</evidence>
<dbReference type="InterPro" id="IPR001547">
    <property type="entry name" value="Glyco_hydro_5"/>
</dbReference>
<dbReference type="PANTHER" id="PTHR31451">
    <property type="match status" value="1"/>
</dbReference>
<keyword evidence="8" id="KW-0326">Glycosidase</keyword>
<keyword evidence="6" id="KW-0732">Signal</keyword>
<proteinExistence type="inferred from homology"/>
<keyword evidence="5" id="KW-0964">Secreted</keyword>
<dbReference type="InterPro" id="IPR045053">
    <property type="entry name" value="MAN-like"/>
</dbReference>
<dbReference type="EMBL" id="LXQA010002152">
    <property type="protein sequence ID" value="MCH81319.1"/>
    <property type="molecule type" value="Genomic_DNA"/>
</dbReference>
<evidence type="ECO:0000256" key="2">
    <source>
        <dbReference type="ARBA" id="ARBA00004613"/>
    </source>
</evidence>
<dbReference type="EC" id="3.2.1.78" evidence="4"/>
<keyword evidence="11" id="KW-1185">Reference proteome</keyword>
<evidence type="ECO:0000313" key="11">
    <source>
        <dbReference type="Proteomes" id="UP000265520"/>
    </source>
</evidence>
<evidence type="ECO:0000256" key="5">
    <source>
        <dbReference type="ARBA" id="ARBA00022525"/>
    </source>
</evidence>
<evidence type="ECO:0000256" key="1">
    <source>
        <dbReference type="ARBA" id="ARBA00001678"/>
    </source>
</evidence>
<evidence type="ECO:0000313" key="10">
    <source>
        <dbReference type="EMBL" id="MCH81319.1"/>
    </source>
</evidence>
<dbReference type="PANTHER" id="PTHR31451:SF39">
    <property type="entry name" value="MANNAN ENDO-1,4-BETA-MANNOSIDASE 1"/>
    <property type="match status" value="1"/>
</dbReference>
<dbReference type="AlphaFoldDB" id="A0A392M261"/>
<protein>
    <recommendedName>
        <fullName evidence="4">mannan endo-1,4-beta-mannosidase</fullName>
        <ecNumber evidence="4">3.2.1.78</ecNumber>
    </recommendedName>
</protein>
<feature type="non-terminal residue" evidence="10">
    <location>
        <position position="206"/>
    </location>
</feature>
<dbReference type="InterPro" id="IPR017853">
    <property type="entry name" value="GH"/>
</dbReference>
<gene>
    <name evidence="10" type="ORF">A2U01_0002104</name>
</gene>
<evidence type="ECO:0000256" key="8">
    <source>
        <dbReference type="ARBA" id="ARBA00023295"/>
    </source>
</evidence>
<dbReference type="Pfam" id="PF26410">
    <property type="entry name" value="GH5_mannosidase"/>
    <property type="match status" value="1"/>
</dbReference>
<comment type="similarity">
    <text evidence="3">Belongs to the glycosyl hydrolase 5 (cellulase A) family.</text>
</comment>
<comment type="catalytic activity">
    <reaction evidence="1">
        <text>Random hydrolysis of (1-&gt;4)-beta-D-mannosidic linkages in mannans, galactomannans and glucomannans.</text>
        <dbReference type="EC" id="3.2.1.78"/>
    </reaction>
</comment>